<protein>
    <recommendedName>
        <fullName evidence="3">Deacetylase sirtuin-type domain-containing protein</fullName>
    </recommendedName>
</protein>
<dbReference type="Gene3D" id="3.30.1600.10">
    <property type="entry name" value="SIR2/SIRT2 'Small Domain"/>
    <property type="match status" value="1"/>
</dbReference>
<evidence type="ECO:0000259" key="3">
    <source>
        <dbReference type="PROSITE" id="PS50305"/>
    </source>
</evidence>
<name>X1RQR8_9ZZZZ</name>
<dbReference type="InterPro" id="IPR003000">
    <property type="entry name" value="Sirtuin"/>
</dbReference>
<dbReference type="InterPro" id="IPR029035">
    <property type="entry name" value="DHS-like_NAD/FAD-binding_dom"/>
</dbReference>
<dbReference type="SUPFAM" id="SSF52467">
    <property type="entry name" value="DHS-like NAD/FAD-binding domain"/>
    <property type="match status" value="1"/>
</dbReference>
<organism evidence="4">
    <name type="scientific">marine sediment metagenome</name>
    <dbReference type="NCBI Taxonomy" id="412755"/>
    <lineage>
        <taxon>unclassified sequences</taxon>
        <taxon>metagenomes</taxon>
        <taxon>ecological metagenomes</taxon>
    </lineage>
</organism>
<evidence type="ECO:0000256" key="1">
    <source>
        <dbReference type="ARBA" id="ARBA00022679"/>
    </source>
</evidence>
<evidence type="ECO:0000313" key="4">
    <source>
        <dbReference type="EMBL" id="GAI83057.1"/>
    </source>
</evidence>
<feature type="domain" description="Deacetylase sirtuin-type" evidence="3">
    <location>
        <begin position="1"/>
        <end position="206"/>
    </location>
</feature>
<evidence type="ECO:0000256" key="2">
    <source>
        <dbReference type="ARBA" id="ARBA00023027"/>
    </source>
</evidence>
<dbReference type="InterPro" id="IPR026590">
    <property type="entry name" value="Ssirtuin_cat_dom"/>
</dbReference>
<dbReference type="AlphaFoldDB" id="X1RQR8"/>
<feature type="non-terminal residue" evidence="4">
    <location>
        <position position="1"/>
    </location>
</feature>
<feature type="non-terminal residue" evidence="4">
    <location>
        <position position="206"/>
    </location>
</feature>
<keyword evidence="1" id="KW-0808">Transferase</keyword>
<dbReference type="PANTHER" id="PTHR11085:SF11">
    <property type="entry name" value="NAD-DEPENDENT PROTEIN DEACETYLASE"/>
    <property type="match status" value="1"/>
</dbReference>
<dbReference type="PANTHER" id="PTHR11085">
    <property type="entry name" value="NAD-DEPENDENT PROTEIN DEACYLASE SIRTUIN-5, MITOCHONDRIAL-RELATED"/>
    <property type="match status" value="1"/>
</dbReference>
<dbReference type="Pfam" id="PF02146">
    <property type="entry name" value="SIR2"/>
    <property type="match status" value="1"/>
</dbReference>
<dbReference type="Gene3D" id="3.40.50.1220">
    <property type="entry name" value="TPP-binding domain"/>
    <property type="match status" value="1"/>
</dbReference>
<dbReference type="GO" id="GO:0070403">
    <property type="term" value="F:NAD+ binding"/>
    <property type="evidence" value="ECO:0007669"/>
    <property type="project" value="InterPro"/>
</dbReference>
<dbReference type="InterPro" id="IPR050134">
    <property type="entry name" value="NAD-dep_sirtuin_deacylases"/>
</dbReference>
<dbReference type="InterPro" id="IPR026591">
    <property type="entry name" value="Sirtuin_cat_small_dom_sf"/>
</dbReference>
<accession>X1RQR8</accession>
<comment type="caution">
    <text evidence="4">The sequence shown here is derived from an EMBL/GenBank/DDBJ whole genome shotgun (WGS) entry which is preliminary data.</text>
</comment>
<dbReference type="PROSITE" id="PS50305">
    <property type="entry name" value="SIRTUIN"/>
    <property type="match status" value="1"/>
</dbReference>
<keyword evidence="2" id="KW-0520">NAD</keyword>
<gene>
    <name evidence="4" type="ORF">S12H4_23289</name>
</gene>
<sequence>TGAGISVESGIPTFRGEEGLWNKYNPVFLDTNYFLTHPEKSWGLIKEIFYDFFGQAKPNGGHYILAEMEKNGYIKSIITQNIDNLHQEAGSKNVLEFHGTSQTLTCVICNNKYNSVMLLKSIPPYCPKCNGLLKPDFVFFSEPIPQEVLSESIKEASLADVFLLIGTTGEIMPASTIPYIAEKNRAKFIEINIEESKYTNSIVDIF</sequence>
<reference evidence="4" key="1">
    <citation type="journal article" date="2014" name="Front. Microbiol.">
        <title>High frequency of phylogenetically diverse reductive dehalogenase-homologous genes in deep subseafloor sedimentary metagenomes.</title>
        <authorList>
            <person name="Kawai M."/>
            <person name="Futagami T."/>
            <person name="Toyoda A."/>
            <person name="Takaki Y."/>
            <person name="Nishi S."/>
            <person name="Hori S."/>
            <person name="Arai W."/>
            <person name="Tsubouchi T."/>
            <person name="Morono Y."/>
            <person name="Uchiyama I."/>
            <person name="Ito T."/>
            <person name="Fujiyama A."/>
            <person name="Inagaki F."/>
            <person name="Takami H."/>
        </authorList>
    </citation>
    <scope>NUCLEOTIDE SEQUENCE</scope>
    <source>
        <strain evidence="4">Expedition CK06-06</strain>
    </source>
</reference>
<proteinExistence type="predicted"/>
<dbReference type="GO" id="GO:0017136">
    <property type="term" value="F:histone deacetylase activity, NAD-dependent"/>
    <property type="evidence" value="ECO:0007669"/>
    <property type="project" value="TreeGrafter"/>
</dbReference>
<dbReference type="EMBL" id="BARW01012333">
    <property type="protein sequence ID" value="GAI83057.1"/>
    <property type="molecule type" value="Genomic_DNA"/>
</dbReference>